<sequence>MNDHSALWLEEIAEGSATAFRRFYDAYARLVYRLALQMTKDPAEAEDVCQDIFMEVLHKADQYDPARGSVEAWLAVRTRCRAMDRLRKRQRIAAAEWNGEALPETVWSEERESVELAALRRVELEQVKEALQGIPPLQRMAVYGSYVEQRSHREMAELLNRPVGTVKSLIRYGILNVRRRLDAMNGKEGGSAQHETFKA</sequence>
<dbReference type="InterPro" id="IPR013325">
    <property type="entry name" value="RNA_pol_sigma_r2"/>
</dbReference>
<gene>
    <name evidence="7" type="ORF">D5F53_21245</name>
</gene>
<keyword evidence="2" id="KW-0805">Transcription regulation</keyword>
<dbReference type="AlphaFoldDB" id="A0A385TPG7"/>
<keyword evidence="8" id="KW-1185">Reference proteome</keyword>
<dbReference type="InterPro" id="IPR036388">
    <property type="entry name" value="WH-like_DNA-bd_sf"/>
</dbReference>
<accession>A0A385TPG7</accession>
<protein>
    <submittedName>
        <fullName evidence="7">Sigma-70 family RNA polymerase sigma factor</fullName>
    </submittedName>
</protein>
<dbReference type="NCBIfam" id="TIGR02937">
    <property type="entry name" value="sigma70-ECF"/>
    <property type="match status" value="1"/>
</dbReference>
<dbReference type="SUPFAM" id="SSF88946">
    <property type="entry name" value="Sigma2 domain of RNA polymerase sigma factors"/>
    <property type="match status" value="1"/>
</dbReference>
<organism evidence="7 8">
    <name type="scientific">Paenibacillus lautus</name>
    <name type="common">Bacillus lautus</name>
    <dbReference type="NCBI Taxonomy" id="1401"/>
    <lineage>
        <taxon>Bacteria</taxon>
        <taxon>Bacillati</taxon>
        <taxon>Bacillota</taxon>
        <taxon>Bacilli</taxon>
        <taxon>Bacillales</taxon>
        <taxon>Paenibacillaceae</taxon>
        <taxon>Paenibacillus</taxon>
    </lineage>
</organism>
<proteinExistence type="inferred from homology"/>
<dbReference type="InterPro" id="IPR039425">
    <property type="entry name" value="RNA_pol_sigma-70-like"/>
</dbReference>
<dbReference type="PANTHER" id="PTHR43133:SF62">
    <property type="entry name" value="RNA POLYMERASE SIGMA FACTOR SIGZ"/>
    <property type="match status" value="1"/>
</dbReference>
<evidence type="ECO:0000259" key="6">
    <source>
        <dbReference type="Pfam" id="PF08281"/>
    </source>
</evidence>
<dbReference type="Proteomes" id="UP000266552">
    <property type="component" value="Chromosome"/>
</dbReference>
<dbReference type="InterPro" id="IPR014284">
    <property type="entry name" value="RNA_pol_sigma-70_dom"/>
</dbReference>
<evidence type="ECO:0000256" key="2">
    <source>
        <dbReference type="ARBA" id="ARBA00023015"/>
    </source>
</evidence>
<feature type="domain" description="RNA polymerase sigma-70 region 2" evidence="5">
    <location>
        <begin position="23"/>
        <end position="91"/>
    </location>
</feature>
<dbReference type="SUPFAM" id="SSF88659">
    <property type="entry name" value="Sigma3 and sigma4 domains of RNA polymerase sigma factors"/>
    <property type="match status" value="1"/>
</dbReference>
<dbReference type="GO" id="GO:0006352">
    <property type="term" value="P:DNA-templated transcription initiation"/>
    <property type="evidence" value="ECO:0007669"/>
    <property type="project" value="InterPro"/>
</dbReference>
<dbReference type="InterPro" id="IPR013324">
    <property type="entry name" value="RNA_pol_sigma_r3/r4-like"/>
</dbReference>
<dbReference type="InterPro" id="IPR013249">
    <property type="entry name" value="RNA_pol_sigma70_r4_t2"/>
</dbReference>
<dbReference type="EMBL" id="CP032412">
    <property type="protein sequence ID" value="AYB45669.1"/>
    <property type="molecule type" value="Genomic_DNA"/>
</dbReference>
<evidence type="ECO:0000313" key="7">
    <source>
        <dbReference type="EMBL" id="AYB45669.1"/>
    </source>
</evidence>
<evidence type="ECO:0000313" key="8">
    <source>
        <dbReference type="Proteomes" id="UP000266552"/>
    </source>
</evidence>
<keyword evidence="4" id="KW-0804">Transcription</keyword>
<dbReference type="InterPro" id="IPR007627">
    <property type="entry name" value="RNA_pol_sigma70_r2"/>
</dbReference>
<dbReference type="Pfam" id="PF04542">
    <property type="entry name" value="Sigma70_r2"/>
    <property type="match status" value="1"/>
</dbReference>
<dbReference type="KEGG" id="plw:D5F53_21245"/>
<feature type="domain" description="RNA polymerase sigma factor 70 region 4 type 2" evidence="6">
    <location>
        <begin position="125"/>
        <end position="171"/>
    </location>
</feature>
<evidence type="ECO:0000256" key="1">
    <source>
        <dbReference type="ARBA" id="ARBA00010641"/>
    </source>
</evidence>
<dbReference type="PANTHER" id="PTHR43133">
    <property type="entry name" value="RNA POLYMERASE ECF-TYPE SIGMA FACTO"/>
    <property type="match status" value="1"/>
</dbReference>
<evidence type="ECO:0000259" key="5">
    <source>
        <dbReference type="Pfam" id="PF04542"/>
    </source>
</evidence>
<dbReference type="GO" id="GO:0016987">
    <property type="term" value="F:sigma factor activity"/>
    <property type="evidence" value="ECO:0007669"/>
    <property type="project" value="UniProtKB-KW"/>
</dbReference>
<keyword evidence="3" id="KW-0731">Sigma factor</keyword>
<dbReference type="RefSeq" id="WP_119849370.1">
    <property type="nucleotide sequence ID" value="NZ_CP032412.1"/>
</dbReference>
<dbReference type="GO" id="GO:0003677">
    <property type="term" value="F:DNA binding"/>
    <property type="evidence" value="ECO:0007669"/>
    <property type="project" value="InterPro"/>
</dbReference>
<name>A0A385TPG7_PAELA</name>
<reference evidence="7 8" key="1">
    <citation type="submission" date="2018-09" db="EMBL/GenBank/DDBJ databases">
        <title>Genome Sequence of Paenibacillus lautus Strain E7593-69, Azo Dye-Degrading Bacteria, Isolated from Commercial Tattoo Inks.</title>
        <authorList>
            <person name="Nho S.W."/>
            <person name="Kim S.-J."/>
            <person name="Kweon O."/>
            <person name="Cerniglia C.E."/>
        </authorList>
    </citation>
    <scope>NUCLEOTIDE SEQUENCE [LARGE SCALE GENOMIC DNA]</scope>
    <source>
        <strain evidence="7 8">E7593-69</strain>
    </source>
</reference>
<dbReference type="Gene3D" id="1.10.10.10">
    <property type="entry name" value="Winged helix-like DNA-binding domain superfamily/Winged helix DNA-binding domain"/>
    <property type="match status" value="1"/>
</dbReference>
<evidence type="ECO:0000256" key="4">
    <source>
        <dbReference type="ARBA" id="ARBA00023163"/>
    </source>
</evidence>
<comment type="similarity">
    <text evidence="1">Belongs to the sigma-70 factor family. ECF subfamily.</text>
</comment>
<dbReference type="Gene3D" id="1.10.1740.10">
    <property type="match status" value="1"/>
</dbReference>
<dbReference type="Pfam" id="PF08281">
    <property type="entry name" value="Sigma70_r4_2"/>
    <property type="match status" value="1"/>
</dbReference>
<evidence type="ECO:0000256" key="3">
    <source>
        <dbReference type="ARBA" id="ARBA00023082"/>
    </source>
</evidence>